<protein>
    <submittedName>
        <fullName evidence="2">Uncharacterized protein</fullName>
    </submittedName>
</protein>
<accession>A0A9D4PZJ0</accession>
<gene>
    <name evidence="2" type="ORF">HPB52_010897</name>
</gene>
<organism evidence="2 3">
    <name type="scientific">Rhipicephalus sanguineus</name>
    <name type="common">Brown dog tick</name>
    <name type="synonym">Ixodes sanguineus</name>
    <dbReference type="NCBI Taxonomy" id="34632"/>
    <lineage>
        <taxon>Eukaryota</taxon>
        <taxon>Metazoa</taxon>
        <taxon>Ecdysozoa</taxon>
        <taxon>Arthropoda</taxon>
        <taxon>Chelicerata</taxon>
        <taxon>Arachnida</taxon>
        <taxon>Acari</taxon>
        <taxon>Parasitiformes</taxon>
        <taxon>Ixodida</taxon>
        <taxon>Ixodoidea</taxon>
        <taxon>Ixodidae</taxon>
        <taxon>Rhipicephalinae</taxon>
        <taxon>Rhipicephalus</taxon>
        <taxon>Rhipicephalus</taxon>
    </lineage>
</organism>
<evidence type="ECO:0000313" key="3">
    <source>
        <dbReference type="Proteomes" id="UP000821837"/>
    </source>
</evidence>
<reference evidence="2" key="2">
    <citation type="submission" date="2021-09" db="EMBL/GenBank/DDBJ databases">
        <authorList>
            <person name="Jia N."/>
            <person name="Wang J."/>
            <person name="Shi W."/>
            <person name="Du L."/>
            <person name="Sun Y."/>
            <person name="Zhan W."/>
            <person name="Jiang J."/>
            <person name="Wang Q."/>
            <person name="Zhang B."/>
            <person name="Ji P."/>
            <person name="Sakyi L.B."/>
            <person name="Cui X."/>
            <person name="Yuan T."/>
            <person name="Jiang B."/>
            <person name="Yang W."/>
            <person name="Lam T.T.-Y."/>
            <person name="Chang Q."/>
            <person name="Ding S."/>
            <person name="Wang X."/>
            <person name="Zhu J."/>
            <person name="Ruan X."/>
            <person name="Zhao L."/>
            <person name="Wei J."/>
            <person name="Que T."/>
            <person name="Du C."/>
            <person name="Cheng J."/>
            <person name="Dai P."/>
            <person name="Han X."/>
            <person name="Huang E."/>
            <person name="Gao Y."/>
            <person name="Liu J."/>
            <person name="Shao H."/>
            <person name="Ye R."/>
            <person name="Li L."/>
            <person name="Wei W."/>
            <person name="Wang X."/>
            <person name="Wang C."/>
            <person name="Huo Q."/>
            <person name="Li W."/>
            <person name="Guo W."/>
            <person name="Chen H."/>
            <person name="Chen S."/>
            <person name="Zhou L."/>
            <person name="Zhou L."/>
            <person name="Ni X."/>
            <person name="Tian J."/>
            <person name="Zhou Y."/>
            <person name="Sheng Y."/>
            <person name="Liu T."/>
            <person name="Pan Y."/>
            <person name="Xia L."/>
            <person name="Li J."/>
            <person name="Zhao F."/>
            <person name="Cao W."/>
        </authorList>
    </citation>
    <scope>NUCLEOTIDE SEQUENCE</scope>
    <source>
        <strain evidence="2">Rsan-2018</strain>
        <tissue evidence="2">Larvae</tissue>
    </source>
</reference>
<feature type="compositionally biased region" description="Basic and acidic residues" evidence="1">
    <location>
        <begin position="1"/>
        <end position="17"/>
    </location>
</feature>
<dbReference type="VEuPathDB" id="VectorBase:RSAN_046957"/>
<keyword evidence="3" id="KW-1185">Reference proteome</keyword>
<dbReference type="Proteomes" id="UP000821837">
    <property type="component" value="Chromosome 3"/>
</dbReference>
<evidence type="ECO:0000313" key="2">
    <source>
        <dbReference type="EMBL" id="KAH7961626.1"/>
    </source>
</evidence>
<sequence>MAARDCDSDGRELDGKGGDTLGNPAPSCRPVEGAAGVSHTRRKGIKDRHQLSGTTARRRRSRSKGNAELQSSGPSVARPDSRNVGAGGSSNSTPPINANKTPSRTTGLLKREGWRRRMGSRPPEFDETASSWDAYRVRLEAYFEGSDITDSSKRRALSVASLSDSVVRVLQGRCPSTPVNSLTYEDVLKVLEEHYSPQVNETAASDVAADEREAAGTTRKNHAIRAGDAAQVTRNTNASMSARCAEIAALEDAWQGCASAGAAAGRSGGNPSLPCCLGFASAHFGVFVSPLANCLSFASSHFRVAGSPLALASPRAAATATANAGDVVPGSIAP</sequence>
<feature type="compositionally biased region" description="Polar residues" evidence="1">
    <location>
        <begin position="89"/>
        <end position="106"/>
    </location>
</feature>
<dbReference type="EMBL" id="JABSTV010001249">
    <property type="protein sequence ID" value="KAH7961626.1"/>
    <property type="molecule type" value="Genomic_DNA"/>
</dbReference>
<comment type="caution">
    <text evidence="2">The sequence shown here is derived from an EMBL/GenBank/DDBJ whole genome shotgun (WGS) entry which is preliminary data.</text>
</comment>
<feature type="region of interest" description="Disordered" evidence="1">
    <location>
        <begin position="1"/>
        <end position="127"/>
    </location>
</feature>
<proteinExistence type="predicted"/>
<reference evidence="2" key="1">
    <citation type="journal article" date="2020" name="Cell">
        <title>Large-Scale Comparative Analyses of Tick Genomes Elucidate Their Genetic Diversity and Vector Capacities.</title>
        <authorList>
            <consortium name="Tick Genome and Microbiome Consortium (TIGMIC)"/>
            <person name="Jia N."/>
            <person name="Wang J."/>
            <person name="Shi W."/>
            <person name="Du L."/>
            <person name="Sun Y."/>
            <person name="Zhan W."/>
            <person name="Jiang J.F."/>
            <person name="Wang Q."/>
            <person name="Zhang B."/>
            <person name="Ji P."/>
            <person name="Bell-Sakyi L."/>
            <person name="Cui X.M."/>
            <person name="Yuan T.T."/>
            <person name="Jiang B.G."/>
            <person name="Yang W.F."/>
            <person name="Lam T.T."/>
            <person name="Chang Q.C."/>
            <person name="Ding S.J."/>
            <person name="Wang X.J."/>
            <person name="Zhu J.G."/>
            <person name="Ruan X.D."/>
            <person name="Zhao L."/>
            <person name="Wei J.T."/>
            <person name="Ye R.Z."/>
            <person name="Que T.C."/>
            <person name="Du C.H."/>
            <person name="Zhou Y.H."/>
            <person name="Cheng J.X."/>
            <person name="Dai P.F."/>
            <person name="Guo W.B."/>
            <person name="Han X.H."/>
            <person name="Huang E.J."/>
            <person name="Li L.F."/>
            <person name="Wei W."/>
            <person name="Gao Y.C."/>
            <person name="Liu J.Z."/>
            <person name="Shao H.Z."/>
            <person name="Wang X."/>
            <person name="Wang C.C."/>
            <person name="Yang T.C."/>
            <person name="Huo Q.B."/>
            <person name="Li W."/>
            <person name="Chen H.Y."/>
            <person name="Chen S.E."/>
            <person name="Zhou L.G."/>
            <person name="Ni X.B."/>
            <person name="Tian J.H."/>
            <person name="Sheng Y."/>
            <person name="Liu T."/>
            <person name="Pan Y.S."/>
            <person name="Xia L.Y."/>
            <person name="Li J."/>
            <person name="Zhao F."/>
            <person name="Cao W.C."/>
        </authorList>
    </citation>
    <scope>NUCLEOTIDE SEQUENCE</scope>
    <source>
        <strain evidence="2">Rsan-2018</strain>
    </source>
</reference>
<dbReference type="AlphaFoldDB" id="A0A9D4PZJ0"/>
<name>A0A9D4PZJ0_RHISA</name>
<evidence type="ECO:0000256" key="1">
    <source>
        <dbReference type="SAM" id="MobiDB-lite"/>
    </source>
</evidence>